<dbReference type="Proteomes" id="UP000295807">
    <property type="component" value="Unassembled WGS sequence"/>
</dbReference>
<name>A0A4R3KX55_9SPHI</name>
<evidence type="ECO:0000256" key="1">
    <source>
        <dbReference type="SAM" id="MobiDB-lite"/>
    </source>
</evidence>
<evidence type="ECO:0000313" key="3">
    <source>
        <dbReference type="Proteomes" id="UP000295807"/>
    </source>
</evidence>
<gene>
    <name evidence="2" type="ORF">EDD80_101607</name>
</gene>
<dbReference type="AlphaFoldDB" id="A0A4R3KX55"/>
<accession>A0A4R3KX55</accession>
<evidence type="ECO:0000313" key="2">
    <source>
        <dbReference type="EMBL" id="TCS90407.1"/>
    </source>
</evidence>
<dbReference type="EMBL" id="SMAD01000001">
    <property type="protein sequence ID" value="TCS90407.1"/>
    <property type="molecule type" value="Genomic_DNA"/>
</dbReference>
<comment type="caution">
    <text evidence="2">The sequence shown here is derived from an EMBL/GenBank/DDBJ whole genome shotgun (WGS) entry which is preliminary data.</text>
</comment>
<keyword evidence="3" id="KW-1185">Reference proteome</keyword>
<protein>
    <submittedName>
        <fullName evidence="2">Uncharacterized protein</fullName>
    </submittedName>
</protein>
<feature type="region of interest" description="Disordered" evidence="1">
    <location>
        <begin position="1"/>
        <end position="21"/>
    </location>
</feature>
<sequence length="34" mass="4011">MQYSTEDRSAEAHFQKPEDGEGWKKVKEIDVMKI</sequence>
<proteinExistence type="predicted"/>
<reference evidence="2 3" key="1">
    <citation type="submission" date="2019-03" db="EMBL/GenBank/DDBJ databases">
        <title>Genomic Encyclopedia of Type Strains, Phase IV (KMG-IV): sequencing the most valuable type-strain genomes for metagenomic binning, comparative biology and taxonomic classification.</title>
        <authorList>
            <person name="Goeker M."/>
        </authorList>
    </citation>
    <scope>NUCLEOTIDE SEQUENCE [LARGE SCALE GENOMIC DNA]</scope>
    <source>
        <strain evidence="2 3">DSM 21100</strain>
    </source>
</reference>
<organism evidence="2 3">
    <name type="scientific">Anseongella ginsenosidimutans</name>
    <dbReference type="NCBI Taxonomy" id="496056"/>
    <lineage>
        <taxon>Bacteria</taxon>
        <taxon>Pseudomonadati</taxon>
        <taxon>Bacteroidota</taxon>
        <taxon>Sphingobacteriia</taxon>
        <taxon>Sphingobacteriales</taxon>
        <taxon>Sphingobacteriaceae</taxon>
        <taxon>Anseongella</taxon>
    </lineage>
</organism>